<gene>
    <name evidence="1" type="ORF">HP555_08295</name>
</gene>
<organism evidence="1 2">
    <name type="scientific">Desulfobulbus oligotrophicus</name>
    <dbReference type="NCBI Taxonomy" id="1909699"/>
    <lineage>
        <taxon>Bacteria</taxon>
        <taxon>Pseudomonadati</taxon>
        <taxon>Thermodesulfobacteriota</taxon>
        <taxon>Desulfobulbia</taxon>
        <taxon>Desulfobulbales</taxon>
        <taxon>Desulfobulbaceae</taxon>
        <taxon>Desulfobulbus</taxon>
    </lineage>
</organism>
<reference evidence="1 2" key="1">
    <citation type="submission" date="2020-05" db="EMBL/GenBank/DDBJ databases">
        <title>Complete genome of Desulfobulbus oligotrophicus.</title>
        <authorList>
            <person name="Podar M."/>
        </authorList>
    </citation>
    <scope>NUCLEOTIDE SEQUENCE [LARGE SCALE GENOMIC DNA]</scope>
    <source>
        <strain evidence="1 2">Prop6</strain>
    </source>
</reference>
<keyword evidence="2" id="KW-1185">Reference proteome</keyword>
<protein>
    <submittedName>
        <fullName evidence="1">Uncharacterized protein</fullName>
    </submittedName>
</protein>
<sequence>MTTKQELHLEILNQEYSRFVKDQVLTEVQLNEIIDFFEDQHRLTRTCLLGTGIVCGLELSRTPTAVTLSPGVAVTTDGDLLRPLLQTYRYFSAYTPPDSSHYDPFYYQSGTAEKMLTLYQLLTEEEKNALNSQDYQPISELNATITNWVALLYLEYYLKDPVKCTPTNCDNLGIRQKAAPKLLICSKEDMDKLIHKDAGETIGDDLYQKYHEAYTPYFSFPVIKAKRVLLGSAITLNSTTLASAYFTAAKNGATPLNAAIRTLYRAFQPLIDPGETFKVETLTKKLSQALTPGSDIFTAQYMYDFYKDVIAAYNELRETLYNVAHECHPNLYAFPKHIMLGAPNIKYEPKPPAYRHQFYPSSAISKNKVRLDAAGSMLARLKLMIETFKPGLTEKIRITPSRDYDQRLAERAIPFYYTDIRKLAPEWSYSKSLKNQVKRNLSYNADQYANPIPAETLNPLDYDIDAYNFFRIEGHMGRPFKDALKELHDLRTTKGLPIDLVAVRLGDVKLTDVDLENFSCYFSDLETTLALFQAEINCLVAEGVTFFSGFTTDPDRPHVNIGVIGELSGAHKWRIDEEQLQKIVRPAAEEEQLNIGTRPSQTILTKRELEIKTVLRDPTGLQTVGQVIFPTKRVVAANINSDELSIGRFVTRALQDEPATTADFVEKTRAKAAAASVLDGLSEDEQYVLFEYPIQIIADLNALQKFIPSSLDNITADLVTGYRQGNETLYGHLQVIGERLENYFTNPQYVQRGFETEYLNTIDHLGRLRCSHEKLEVLFEEIEQRKRTLLEQLTFARFSEQHPGLEHKGGTHRGGTFVLVYADTPATSNPAATGTLVSDIFRSSAAQLGITEDVIGSRYIDTDTFALYIAGNPGIPDKETELNNFLSIRGLRQDSLAARYLIDELNTKVNELTPILQKKLTKPEQGVVVADFCLPYLCCSDCPPIAFIIPREKRILALPTDLACTTDAPIPFSLYSPKGAIIDSPEAPKAIIRGENPAFDPGRVLVRQLYTPITFTLDGETTDCVIVVKRPLDLLLTAEVQSSDSSSVVIVYTNTTDERQSGENTYIWAFNDNSTEKTQGKAQLVKTFSRRDLSAAGITTIAATVTVLDDPCNSTTTVSVRVPAPPVADTCPDTVLAFIAAAIATLTSEDFQTLLSRINLPDIRSLYEACRKLLDTATTAVEKDDSALREQVLRETTELLQQVYPFKFPEEIPRQLPRVLEELLRVLLMLMLNLVRCDQKLSDTALQIILESLDRFVEHTNWLHTYYPQLDTKDILQEAIKAYEADFVSQHARIKEKLQQVLEVLDLFI</sequence>
<dbReference type="Proteomes" id="UP000596092">
    <property type="component" value="Chromosome"/>
</dbReference>
<dbReference type="EMBL" id="CP054140">
    <property type="protein sequence ID" value="QQG65866.1"/>
    <property type="molecule type" value="Genomic_DNA"/>
</dbReference>
<name>A0A7T5VDM1_9BACT</name>
<dbReference type="RefSeq" id="WP_199261440.1">
    <property type="nucleotide sequence ID" value="NZ_CP054140.1"/>
</dbReference>
<proteinExistence type="predicted"/>
<dbReference type="KEGG" id="dog:HP555_08295"/>
<evidence type="ECO:0000313" key="2">
    <source>
        <dbReference type="Proteomes" id="UP000596092"/>
    </source>
</evidence>
<evidence type="ECO:0000313" key="1">
    <source>
        <dbReference type="EMBL" id="QQG65866.1"/>
    </source>
</evidence>
<accession>A0A7T5VDM1</accession>